<evidence type="ECO:0000313" key="1">
    <source>
        <dbReference type="EMBL" id="MCP9291401.1"/>
    </source>
</evidence>
<evidence type="ECO:0000313" key="2">
    <source>
        <dbReference type="Proteomes" id="UP001139125"/>
    </source>
</evidence>
<reference evidence="1" key="1">
    <citation type="submission" date="2022-06" db="EMBL/GenBank/DDBJ databases">
        <title>Gracilimonas sp. CAU 1638 isolated from sea sediment.</title>
        <authorList>
            <person name="Kim W."/>
        </authorList>
    </citation>
    <scope>NUCLEOTIDE SEQUENCE</scope>
    <source>
        <strain evidence="1">CAU 1638</strain>
    </source>
</reference>
<dbReference type="AlphaFoldDB" id="A0A9X2RDL9"/>
<dbReference type="EMBL" id="JANDBC010000001">
    <property type="protein sequence ID" value="MCP9291401.1"/>
    <property type="molecule type" value="Genomic_DNA"/>
</dbReference>
<dbReference type="Proteomes" id="UP001139125">
    <property type="component" value="Unassembled WGS sequence"/>
</dbReference>
<organism evidence="1 2">
    <name type="scientific">Gracilimonas sediminicola</name>
    <dbReference type="NCBI Taxonomy" id="2952158"/>
    <lineage>
        <taxon>Bacteria</taxon>
        <taxon>Pseudomonadati</taxon>
        <taxon>Balneolota</taxon>
        <taxon>Balneolia</taxon>
        <taxon>Balneolales</taxon>
        <taxon>Balneolaceae</taxon>
        <taxon>Gracilimonas</taxon>
    </lineage>
</organism>
<proteinExistence type="predicted"/>
<name>A0A9X2RDL9_9BACT</name>
<gene>
    <name evidence="1" type="ORF">NM125_07375</name>
</gene>
<keyword evidence="2" id="KW-1185">Reference proteome</keyword>
<sequence>MALQINYFLFVLCIVFCYSCKDSISTSLPEYEINLSVEVGHNEVVIELSSVGNINISDIELAVNDSLLSSRFWGRNKIIWGRFNPDDQLFTDNNSIELQYQGVTQNFTFDLDRISISQLDTSAADSVIEGRIYREPHTDFKLPWLNNNSPDFNIVILGYREYDRDNREYIFYHKQFVTSETFVSIPADFNPNASLELYLWSCWGPEPTHQGYSKDDPLPVNFRRCSNLFTQI</sequence>
<comment type="caution">
    <text evidence="1">The sequence shown here is derived from an EMBL/GenBank/DDBJ whole genome shotgun (WGS) entry which is preliminary data.</text>
</comment>
<accession>A0A9X2RDL9</accession>
<dbReference type="RefSeq" id="WP_255134268.1">
    <property type="nucleotide sequence ID" value="NZ_JANDBC010000001.1"/>
</dbReference>
<protein>
    <submittedName>
        <fullName evidence="1">Uncharacterized protein</fullName>
    </submittedName>
</protein>